<dbReference type="Proteomes" id="UP000218689">
    <property type="component" value="Unassembled WGS sequence"/>
</dbReference>
<dbReference type="AlphaFoldDB" id="A0A224X7T1"/>
<accession>A0A224X7T1</accession>
<evidence type="ECO:0008006" key="4">
    <source>
        <dbReference type="Google" id="ProtNLM"/>
    </source>
</evidence>
<feature type="transmembrane region" description="Helical" evidence="1">
    <location>
        <begin position="199"/>
        <end position="217"/>
    </location>
</feature>
<keyword evidence="1" id="KW-1133">Transmembrane helix</keyword>
<feature type="transmembrane region" description="Helical" evidence="1">
    <location>
        <begin position="122"/>
        <end position="143"/>
    </location>
</feature>
<comment type="caution">
    <text evidence="2">The sequence shown here is derived from an EMBL/GenBank/DDBJ whole genome shotgun (WGS) entry which is preliminary data.</text>
</comment>
<name>A0A224X7T1_9LACT</name>
<protein>
    <recommendedName>
        <fullName evidence="4">DUF443 family protein</fullName>
    </recommendedName>
</protein>
<reference evidence="3" key="1">
    <citation type="submission" date="2017-08" db="EMBL/GenBank/DDBJ databases">
        <title>Draft genome sequence of Lactococcus sp. strain Rs-Y01, isolated from the gut of the lower termite Reticulitermes speratus.</title>
        <authorList>
            <person name="Ohkuma M."/>
            <person name="Yuki M."/>
        </authorList>
    </citation>
    <scope>NUCLEOTIDE SEQUENCE [LARGE SCALE GENOMIC DNA]</scope>
    <source>
        <strain evidence="3">Rs-Y01</strain>
    </source>
</reference>
<proteinExistence type="predicted"/>
<dbReference type="RefSeq" id="WP_094785486.1">
    <property type="nucleotide sequence ID" value="NZ_BEDT01000008.1"/>
</dbReference>
<evidence type="ECO:0000256" key="1">
    <source>
        <dbReference type="SAM" id="Phobius"/>
    </source>
</evidence>
<keyword evidence="1" id="KW-0812">Transmembrane</keyword>
<dbReference type="EMBL" id="BEDT01000008">
    <property type="protein sequence ID" value="GAX48476.1"/>
    <property type="molecule type" value="Genomic_DNA"/>
</dbReference>
<feature type="transmembrane region" description="Helical" evidence="1">
    <location>
        <begin position="89"/>
        <end position="110"/>
    </location>
</feature>
<feature type="transmembrane region" description="Helical" evidence="1">
    <location>
        <begin position="171"/>
        <end position="193"/>
    </location>
</feature>
<sequence length="234" mass="27478">MKNKNFIQIDWYGLPSIRYFLIILPDGKRIIVDHWYGLNFLFCIPFFKKTQKFNVYVIDKNEDISSWENLLKNQQEMISDGVKISSGILLARIFGSGVIASLFWGMLKLVDTPLTAVLEYLHIPYFLLILCFSFSFWIMINIFSKYNLQKKINLNNFKIEKKFIQLKFKDWLAFIAKNIVTWITIFLVLILGNTHSSETVIILTALLCLVFFVNDGIPRTADLYIKYTEEKNEK</sequence>
<keyword evidence="1" id="KW-0472">Membrane</keyword>
<organism evidence="2 3">
    <name type="scientific">Pseudolactococcus reticulitermitis</name>
    <dbReference type="NCBI Taxonomy" id="2025039"/>
    <lineage>
        <taxon>Bacteria</taxon>
        <taxon>Bacillati</taxon>
        <taxon>Bacillota</taxon>
        <taxon>Bacilli</taxon>
        <taxon>Lactobacillales</taxon>
        <taxon>Streptococcaceae</taxon>
        <taxon>Pseudolactococcus</taxon>
    </lineage>
</organism>
<evidence type="ECO:0000313" key="2">
    <source>
        <dbReference type="EMBL" id="GAX48476.1"/>
    </source>
</evidence>
<evidence type="ECO:0000313" key="3">
    <source>
        <dbReference type="Proteomes" id="UP000218689"/>
    </source>
</evidence>
<keyword evidence="3" id="KW-1185">Reference proteome</keyword>
<dbReference type="OrthoDB" id="2245871at2"/>
<gene>
    <name evidence="2" type="ORF">RsY01_2105</name>
</gene>